<dbReference type="PANTHER" id="PTHR43642:SF1">
    <property type="entry name" value="HYBRID SIGNAL TRANSDUCTION HISTIDINE KINASE G"/>
    <property type="match status" value="1"/>
</dbReference>
<dbReference type="InterPro" id="IPR053159">
    <property type="entry name" value="Hybrid_Histidine_Kinase"/>
</dbReference>
<protein>
    <submittedName>
        <fullName evidence="1">Uncharacterized protein</fullName>
    </submittedName>
</protein>
<sequence>MKLMDLLNYRMMTDKKKIMAMKFLRRLWVVIQQVHPNLMPLIPLKMVEITMEYGLSHMSPIGFALFGSIVAKLGDIKGGHKFTSLAKSLIDILKLRDISGEVFCVASDILCFIEPFPLANENRKEIEAVALAAGDVTWSCYSRVFYVTGTFWSGSKLSVSSEVMTHGRRFVMSRGHLTSDNYLLLLQQTIFKLIGDHESEIIPDDELKQRVLDNYPYALEIYYFQKTFASFMLDNYERTNFTSQMHSWGEQGSSWTFENKCFLLKAEEQFSNDRLDLARASYDKAISSAKAHKLVHEEAMAYELAAKFYFNINDFSTSLKYYTAAHEKYSEWGAYAKAKLLVQCIEDKFSTSLGDQSGPTISFAAEFEIESFDSESDQRKRKQP</sequence>
<dbReference type="AlphaFoldDB" id="A0ABD3P7K9"/>
<evidence type="ECO:0000313" key="1">
    <source>
        <dbReference type="EMBL" id="KAL3783453.1"/>
    </source>
</evidence>
<dbReference type="InterPro" id="IPR011990">
    <property type="entry name" value="TPR-like_helical_dom_sf"/>
</dbReference>
<dbReference type="EMBL" id="JABMIG020000260">
    <property type="protein sequence ID" value="KAL3783453.1"/>
    <property type="molecule type" value="Genomic_DNA"/>
</dbReference>
<comment type="caution">
    <text evidence="1">The sequence shown here is derived from an EMBL/GenBank/DDBJ whole genome shotgun (WGS) entry which is preliminary data.</text>
</comment>
<accession>A0ABD3P7K9</accession>
<dbReference type="Proteomes" id="UP001516023">
    <property type="component" value="Unassembled WGS sequence"/>
</dbReference>
<keyword evidence="2" id="KW-1185">Reference proteome</keyword>
<gene>
    <name evidence="1" type="ORF">HJC23_008645</name>
</gene>
<name>A0ABD3P7K9_9STRA</name>
<reference evidence="1 2" key="1">
    <citation type="journal article" date="2020" name="G3 (Bethesda)">
        <title>Improved Reference Genome for Cyclotella cryptica CCMP332, a Model for Cell Wall Morphogenesis, Salinity Adaptation, and Lipid Production in Diatoms (Bacillariophyta).</title>
        <authorList>
            <person name="Roberts W.R."/>
            <person name="Downey K.M."/>
            <person name="Ruck E.C."/>
            <person name="Traller J.C."/>
            <person name="Alverson A.J."/>
        </authorList>
    </citation>
    <scope>NUCLEOTIDE SEQUENCE [LARGE SCALE GENOMIC DNA]</scope>
    <source>
        <strain evidence="1 2">CCMP332</strain>
    </source>
</reference>
<organism evidence="1 2">
    <name type="scientific">Cyclotella cryptica</name>
    <dbReference type="NCBI Taxonomy" id="29204"/>
    <lineage>
        <taxon>Eukaryota</taxon>
        <taxon>Sar</taxon>
        <taxon>Stramenopiles</taxon>
        <taxon>Ochrophyta</taxon>
        <taxon>Bacillariophyta</taxon>
        <taxon>Coscinodiscophyceae</taxon>
        <taxon>Thalassiosirophycidae</taxon>
        <taxon>Stephanodiscales</taxon>
        <taxon>Stephanodiscaceae</taxon>
        <taxon>Cyclotella</taxon>
    </lineage>
</organism>
<evidence type="ECO:0000313" key="2">
    <source>
        <dbReference type="Proteomes" id="UP001516023"/>
    </source>
</evidence>
<dbReference type="PANTHER" id="PTHR43642">
    <property type="entry name" value="HYBRID SIGNAL TRANSDUCTION HISTIDINE KINASE G"/>
    <property type="match status" value="1"/>
</dbReference>
<dbReference type="SUPFAM" id="SSF48452">
    <property type="entry name" value="TPR-like"/>
    <property type="match status" value="1"/>
</dbReference>
<proteinExistence type="predicted"/>